<evidence type="ECO:0000313" key="1">
    <source>
        <dbReference type="EMBL" id="VDO61633.1"/>
    </source>
</evidence>
<accession>A0A183FE11</accession>
<name>A0A183FE11_HELPZ</name>
<reference evidence="3" key="2">
    <citation type="submission" date="2019-09" db="UniProtKB">
        <authorList>
            <consortium name="WormBaseParasite"/>
        </authorList>
    </citation>
    <scope>IDENTIFICATION</scope>
</reference>
<evidence type="ECO:0000313" key="2">
    <source>
        <dbReference type="Proteomes" id="UP000050761"/>
    </source>
</evidence>
<reference evidence="1 2" key="1">
    <citation type="submission" date="2018-11" db="EMBL/GenBank/DDBJ databases">
        <authorList>
            <consortium name="Pathogen Informatics"/>
        </authorList>
    </citation>
    <scope>NUCLEOTIDE SEQUENCE [LARGE SCALE GENOMIC DNA]</scope>
</reference>
<sequence>MVHEVVVFLVYVVHNGIFPKAGKRGVKVPVDGRFGTLQPFTLLVPLQTVGSDVKFFRRPLWPVFDVEVADDHLGEGVILLIEHLHLHIEGFNLFVILVECWRDEHSQGWHGVTSLRSQTSDSGCQRLQRIDVHGQMRDDEDSNDAYSPAVACSEEQFFSGVVGGM</sequence>
<dbReference type="WBParaSite" id="HPBE_0000455601-mRNA-1">
    <property type="protein sequence ID" value="HPBE_0000455601-mRNA-1"/>
    <property type="gene ID" value="HPBE_0000455601"/>
</dbReference>
<protein>
    <submittedName>
        <fullName evidence="3">Secreted protein</fullName>
    </submittedName>
</protein>
<proteinExistence type="predicted"/>
<organism evidence="2 3">
    <name type="scientific">Heligmosomoides polygyrus</name>
    <name type="common">Parasitic roundworm</name>
    <dbReference type="NCBI Taxonomy" id="6339"/>
    <lineage>
        <taxon>Eukaryota</taxon>
        <taxon>Metazoa</taxon>
        <taxon>Ecdysozoa</taxon>
        <taxon>Nematoda</taxon>
        <taxon>Chromadorea</taxon>
        <taxon>Rhabditida</taxon>
        <taxon>Rhabditina</taxon>
        <taxon>Rhabditomorpha</taxon>
        <taxon>Strongyloidea</taxon>
        <taxon>Heligmosomidae</taxon>
        <taxon>Heligmosomoides</taxon>
    </lineage>
</organism>
<gene>
    <name evidence="1" type="ORF">HPBE_LOCUS4557</name>
</gene>
<accession>A0A3P7YA59</accession>
<dbReference type="EMBL" id="UZAH01025330">
    <property type="protein sequence ID" value="VDO61633.1"/>
    <property type="molecule type" value="Genomic_DNA"/>
</dbReference>
<dbReference type="Proteomes" id="UP000050761">
    <property type="component" value="Unassembled WGS sequence"/>
</dbReference>
<keyword evidence="2" id="KW-1185">Reference proteome</keyword>
<evidence type="ECO:0000313" key="3">
    <source>
        <dbReference type="WBParaSite" id="HPBE_0000455601-mRNA-1"/>
    </source>
</evidence>
<dbReference type="AlphaFoldDB" id="A0A183FE11"/>